<feature type="short sequence motif" description="RadA KNRFG motif" evidence="11">
    <location>
        <begin position="261"/>
        <end position="265"/>
    </location>
</feature>
<dbReference type="InterPro" id="IPR020568">
    <property type="entry name" value="Ribosomal_Su5_D2-typ_SF"/>
</dbReference>
<dbReference type="HAMAP" id="MF_01498">
    <property type="entry name" value="RadA_bact"/>
    <property type="match status" value="1"/>
</dbReference>
<evidence type="ECO:0000256" key="1">
    <source>
        <dbReference type="ARBA" id="ARBA00022723"/>
    </source>
</evidence>
<feature type="region of interest" description="Lon-protease-like" evidence="11">
    <location>
        <begin position="360"/>
        <end position="487"/>
    </location>
</feature>
<dbReference type="GO" id="GO:0000725">
    <property type="term" value="P:recombinational repair"/>
    <property type="evidence" value="ECO:0007669"/>
    <property type="project" value="UniProtKB-UniRule"/>
</dbReference>
<evidence type="ECO:0000256" key="13">
    <source>
        <dbReference type="RuleBase" id="RU003555"/>
    </source>
</evidence>
<feature type="domain" description="RecA family profile 1" evidence="14">
    <location>
        <begin position="65"/>
        <end position="224"/>
    </location>
</feature>
<dbReference type="InterPro" id="IPR020588">
    <property type="entry name" value="RecA_ATP-bd"/>
</dbReference>
<evidence type="ECO:0000259" key="14">
    <source>
        <dbReference type="PROSITE" id="PS50162"/>
    </source>
</evidence>
<dbReference type="GO" id="GO:0005829">
    <property type="term" value="C:cytosol"/>
    <property type="evidence" value="ECO:0007669"/>
    <property type="project" value="TreeGrafter"/>
</dbReference>
<sequence>MARPARNYVCQSCGAAFPKWAGKCEACGAWNSIVEEAPVESVPKGLSGKRGKGVTFVTLDGDVPQTIRRPTGIAEFDRVTGGGLVRGSAVLIGGDPGIGKSTLLLQVVTALKNTRSAYISGEEAVEQVQLRARRLGLGPDDRMPGGKAGEMKTELAAATSLRDIMASLDRDDAPEIVVIDSIQTLYLDSLDSAPGTVAQVRTCAAELIRLAKSRGFTLLLVGHVTKEGQIAGPRVLEHMVDTVLYFEGERGHHFRILRSVKNRFGPANEIGVFEMSDRGLAEVPNPSALFLAERHGNVSGVSVFAGIEGTRPVLVEVQALVSPSPLATPRRAVVGWDSARLAMILAVLETRCGLGLAGSEVYLNIAGGLRITEPAADLSVALALVSSLSDRSVPGDLIAFGEIGLSGEVRMVAQAETRLKEAAKLGFKRAILPKRMTQAGGKPIRVPGLALVEIGHLQEMIDWLYNEVRSNALQATVSASRQQHNKG</sequence>
<dbReference type="OrthoDB" id="9803906at2"/>
<evidence type="ECO:0000256" key="12">
    <source>
        <dbReference type="NCBIfam" id="TIGR00416"/>
    </source>
</evidence>
<evidence type="ECO:0000313" key="15">
    <source>
        <dbReference type="EMBL" id="TDQ78489.1"/>
    </source>
</evidence>
<dbReference type="Pfam" id="PF13541">
    <property type="entry name" value="ChlI"/>
    <property type="match status" value="1"/>
</dbReference>
<keyword evidence="2 11" id="KW-0547">Nucleotide-binding</keyword>
<comment type="function">
    <text evidence="11">Plays a role in repairing double-strand DNA breaks, probably involving stabilizing or processing branched DNA or blocked replication forks.</text>
</comment>
<dbReference type="Gene3D" id="3.30.230.10">
    <property type="match status" value="1"/>
</dbReference>
<dbReference type="InterPro" id="IPR014774">
    <property type="entry name" value="KaiC-like_dom"/>
</dbReference>
<evidence type="ECO:0000256" key="5">
    <source>
        <dbReference type="ARBA" id="ARBA00022801"/>
    </source>
</evidence>
<keyword evidence="7 11" id="KW-0067">ATP-binding</keyword>
<protein>
    <recommendedName>
        <fullName evidence="11 12">DNA repair protein RadA</fullName>
    </recommendedName>
</protein>
<dbReference type="GO" id="GO:0005524">
    <property type="term" value="F:ATP binding"/>
    <property type="evidence" value="ECO:0007669"/>
    <property type="project" value="UniProtKB-UniRule"/>
</dbReference>
<dbReference type="Pfam" id="PF06745">
    <property type="entry name" value="ATPase"/>
    <property type="match status" value="1"/>
</dbReference>
<keyword evidence="5" id="KW-0378">Hydrolase</keyword>
<keyword evidence="9 11" id="KW-0238">DNA-binding</keyword>
<accession>A0A4R6WIM4</accession>
<dbReference type="AlphaFoldDB" id="A0A4R6WIM4"/>
<comment type="function">
    <text evidence="13">DNA-dependent ATPase involved in processing of recombination intermediates, plays a role in repairing DNA breaks. Stimulates the branch migration of RecA-mediated strand transfer reactions, allowing the 3' invading strand to extend heteroduplex DNA faster. Binds ssDNA in the presence of ADP but not other nucleotides, has ATPase activity that is stimulated by ssDNA and various branched DNA structures, but inhibited by SSB. Does not have RecA's homology-searching function.</text>
</comment>
<gene>
    <name evidence="11" type="primary">radA</name>
    <name evidence="15" type="ORF">A8950_3544</name>
</gene>
<keyword evidence="16" id="KW-1185">Reference proteome</keyword>
<evidence type="ECO:0000256" key="6">
    <source>
        <dbReference type="ARBA" id="ARBA00022833"/>
    </source>
</evidence>
<evidence type="ECO:0000256" key="11">
    <source>
        <dbReference type="HAMAP-Rule" id="MF_01498"/>
    </source>
</evidence>
<dbReference type="GO" id="GO:0003684">
    <property type="term" value="F:damaged DNA binding"/>
    <property type="evidence" value="ECO:0007669"/>
    <property type="project" value="InterPro"/>
</dbReference>
<dbReference type="GO" id="GO:0016787">
    <property type="term" value="F:hydrolase activity"/>
    <property type="evidence" value="ECO:0007669"/>
    <property type="project" value="UniProtKB-KW"/>
</dbReference>
<dbReference type="RefSeq" id="WP_133614984.1">
    <property type="nucleotide sequence ID" value="NZ_SNYW01000013.1"/>
</dbReference>
<keyword evidence="4 13" id="KW-0863">Zinc-finger</keyword>
<dbReference type="NCBIfam" id="TIGR00416">
    <property type="entry name" value="sms"/>
    <property type="match status" value="1"/>
</dbReference>
<dbReference type="Proteomes" id="UP000295783">
    <property type="component" value="Unassembled WGS sequence"/>
</dbReference>
<evidence type="ECO:0000256" key="4">
    <source>
        <dbReference type="ARBA" id="ARBA00022771"/>
    </source>
</evidence>
<dbReference type="PANTHER" id="PTHR32472:SF10">
    <property type="entry name" value="DNA REPAIR PROTEIN RADA-LIKE PROTEIN"/>
    <property type="match status" value="1"/>
</dbReference>
<keyword evidence="6 13" id="KW-0862">Zinc</keyword>
<keyword evidence="8 11" id="KW-0346">Stress response</keyword>
<dbReference type="SUPFAM" id="SSF54211">
    <property type="entry name" value="Ribosomal protein S5 domain 2-like"/>
    <property type="match status" value="1"/>
</dbReference>
<dbReference type="Gene3D" id="3.40.50.300">
    <property type="entry name" value="P-loop containing nucleotide triphosphate hydrolases"/>
    <property type="match status" value="1"/>
</dbReference>
<evidence type="ECO:0000256" key="8">
    <source>
        <dbReference type="ARBA" id="ARBA00023016"/>
    </source>
</evidence>
<evidence type="ECO:0000256" key="2">
    <source>
        <dbReference type="ARBA" id="ARBA00022741"/>
    </source>
</evidence>
<evidence type="ECO:0000256" key="9">
    <source>
        <dbReference type="ARBA" id="ARBA00023125"/>
    </source>
</evidence>
<dbReference type="EMBL" id="SNYW01000013">
    <property type="protein sequence ID" value="TDQ78489.1"/>
    <property type="molecule type" value="Genomic_DNA"/>
</dbReference>
<keyword evidence="1 11" id="KW-0479">Metal-binding</keyword>
<dbReference type="GO" id="GO:0140664">
    <property type="term" value="F:ATP-dependent DNA damage sensor activity"/>
    <property type="evidence" value="ECO:0007669"/>
    <property type="project" value="InterPro"/>
</dbReference>
<dbReference type="PRINTS" id="PR01874">
    <property type="entry name" value="DNAREPAIRADA"/>
</dbReference>
<dbReference type="InterPro" id="IPR004504">
    <property type="entry name" value="DNA_repair_RadA"/>
</dbReference>
<dbReference type="InterPro" id="IPR003593">
    <property type="entry name" value="AAA+_ATPase"/>
</dbReference>
<dbReference type="InterPro" id="IPR027417">
    <property type="entry name" value="P-loop_NTPase"/>
</dbReference>
<evidence type="ECO:0000313" key="16">
    <source>
        <dbReference type="Proteomes" id="UP000295783"/>
    </source>
</evidence>
<name>A0A4R6WIM4_9PROT</name>
<proteinExistence type="inferred from homology"/>
<dbReference type="Pfam" id="PF18073">
    <property type="entry name" value="Zn_ribbon_LapB"/>
    <property type="match status" value="1"/>
</dbReference>
<evidence type="ECO:0000256" key="7">
    <source>
        <dbReference type="ARBA" id="ARBA00022840"/>
    </source>
</evidence>
<dbReference type="InterPro" id="IPR014721">
    <property type="entry name" value="Ribsml_uS5_D2-typ_fold_subgr"/>
</dbReference>
<dbReference type="FunFam" id="3.40.50.300:FF:000050">
    <property type="entry name" value="DNA repair protein RadA"/>
    <property type="match status" value="1"/>
</dbReference>
<keyword evidence="3 11" id="KW-0227">DNA damage</keyword>
<comment type="domain">
    <text evidence="11">The middle region has homology to RecA with ATPase motifs including the RadA KNRFG motif, while the C-terminus is homologous to Lon protease.</text>
</comment>
<dbReference type="GO" id="GO:0008270">
    <property type="term" value="F:zinc ion binding"/>
    <property type="evidence" value="ECO:0007669"/>
    <property type="project" value="UniProtKB-KW"/>
</dbReference>
<comment type="caution">
    <text evidence="15">The sequence shown here is derived from an EMBL/GenBank/DDBJ whole genome shotgun (WGS) entry which is preliminary data.</text>
</comment>
<evidence type="ECO:0000256" key="10">
    <source>
        <dbReference type="ARBA" id="ARBA00023204"/>
    </source>
</evidence>
<dbReference type="PANTHER" id="PTHR32472">
    <property type="entry name" value="DNA REPAIR PROTEIN RADA"/>
    <property type="match status" value="1"/>
</dbReference>
<reference evidence="15 16" key="1">
    <citation type="submission" date="2019-03" db="EMBL/GenBank/DDBJ databases">
        <title>Genomic Encyclopedia of Type Strains, Phase III (KMG-III): the genomes of soil and plant-associated and newly described type strains.</title>
        <authorList>
            <person name="Whitman W."/>
        </authorList>
    </citation>
    <scope>NUCLEOTIDE SEQUENCE [LARGE SCALE GENOMIC DNA]</scope>
    <source>
        <strain evidence="15 16">CGMCC 1.7660</strain>
    </source>
</reference>
<feature type="binding site" evidence="11">
    <location>
        <begin position="94"/>
        <end position="101"/>
    </location>
    <ligand>
        <name>ATP</name>
        <dbReference type="ChEBI" id="CHEBI:30616"/>
    </ligand>
</feature>
<organism evidence="15 16">
    <name type="scientific">Dongia mobilis</name>
    <dbReference type="NCBI Taxonomy" id="578943"/>
    <lineage>
        <taxon>Bacteria</taxon>
        <taxon>Pseudomonadati</taxon>
        <taxon>Pseudomonadota</taxon>
        <taxon>Alphaproteobacteria</taxon>
        <taxon>Rhodospirillales</taxon>
        <taxon>Dongiaceae</taxon>
        <taxon>Dongia</taxon>
    </lineage>
</organism>
<keyword evidence="10 11" id="KW-0234">DNA repair</keyword>
<dbReference type="SUPFAM" id="SSF52540">
    <property type="entry name" value="P-loop containing nucleoside triphosphate hydrolases"/>
    <property type="match status" value="1"/>
</dbReference>
<comment type="similarity">
    <text evidence="11 13">Belongs to the RecA family. RadA subfamily.</text>
</comment>
<dbReference type="SMART" id="SM00382">
    <property type="entry name" value="AAA"/>
    <property type="match status" value="1"/>
</dbReference>
<dbReference type="CDD" id="cd01121">
    <property type="entry name" value="RadA_SMS_N"/>
    <property type="match status" value="1"/>
</dbReference>
<dbReference type="PROSITE" id="PS50162">
    <property type="entry name" value="RECA_2"/>
    <property type="match status" value="1"/>
</dbReference>
<evidence type="ECO:0000256" key="3">
    <source>
        <dbReference type="ARBA" id="ARBA00022763"/>
    </source>
</evidence>
<dbReference type="InterPro" id="IPR041166">
    <property type="entry name" value="Rubredoxin_2"/>
</dbReference>